<dbReference type="Proteomes" id="UP000323506">
    <property type="component" value="Chromosome D13"/>
</dbReference>
<evidence type="ECO:0000313" key="2">
    <source>
        <dbReference type="Proteomes" id="UP000323506"/>
    </source>
</evidence>
<sequence length="52" mass="5561">MCGIGSRDVGDGSSFGFVAAGIEEEIISWCGCFSEQERLSLLSVWGLCESKN</sequence>
<reference evidence="1 2" key="1">
    <citation type="submission" date="2019-06" db="EMBL/GenBank/DDBJ databases">
        <title>WGS assembly of Gossypium darwinii.</title>
        <authorList>
            <person name="Chen Z.J."/>
            <person name="Sreedasyam A."/>
            <person name="Ando A."/>
            <person name="Song Q."/>
            <person name="De L."/>
            <person name="Hulse-Kemp A."/>
            <person name="Ding M."/>
            <person name="Ye W."/>
            <person name="Kirkbride R."/>
            <person name="Jenkins J."/>
            <person name="Plott C."/>
            <person name="Lovell J."/>
            <person name="Lin Y.-M."/>
            <person name="Vaughn R."/>
            <person name="Liu B."/>
            <person name="Li W."/>
            <person name="Simpson S."/>
            <person name="Scheffler B."/>
            <person name="Saski C."/>
            <person name="Grover C."/>
            <person name="Hu G."/>
            <person name="Conover J."/>
            <person name="Carlson J."/>
            <person name="Shu S."/>
            <person name="Boston L."/>
            <person name="Williams M."/>
            <person name="Peterson D."/>
            <person name="Mcgee K."/>
            <person name="Jones D."/>
            <person name="Wendel J."/>
            <person name="Stelly D."/>
            <person name="Grimwood J."/>
            <person name="Schmutz J."/>
        </authorList>
    </citation>
    <scope>NUCLEOTIDE SEQUENCE [LARGE SCALE GENOMIC DNA]</scope>
    <source>
        <strain evidence="1">1808015.09</strain>
    </source>
</reference>
<gene>
    <name evidence="1" type="ORF">ES288_D13G188500v1</name>
</gene>
<organism evidence="1 2">
    <name type="scientific">Gossypium darwinii</name>
    <name type="common">Darwin's cotton</name>
    <name type="synonym">Gossypium barbadense var. darwinii</name>
    <dbReference type="NCBI Taxonomy" id="34276"/>
    <lineage>
        <taxon>Eukaryota</taxon>
        <taxon>Viridiplantae</taxon>
        <taxon>Streptophyta</taxon>
        <taxon>Embryophyta</taxon>
        <taxon>Tracheophyta</taxon>
        <taxon>Spermatophyta</taxon>
        <taxon>Magnoliopsida</taxon>
        <taxon>eudicotyledons</taxon>
        <taxon>Gunneridae</taxon>
        <taxon>Pentapetalae</taxon>
        <taxon>rosids</taxon>
        <taxon>malvids</taxon>
        <taxon>Malvales</taxon>
        <taxon>Malvaceae</taxon>
        <taxon>Malvoideae</taxon>
        <taxon>Gossypium</taxon>
    </lineage>
</organism>
<name>A0A5D2A3A9_GOSDA</name>
<dbReference type="EMBL" id="CM017713">
    <property type="protein sequence ID" value="TYG38022.1"/>
    <property type="molecule type" value="Genomic_DNA"/>
</dbReference>
<keyword evidence="2" id="KW-1185">Reference proteome</keyword>
<proteinExistence type="predicted"/>
<protein>
    <submittedName>
        <fullName evidence="1">Uncharacterized protein</fullName>
    </submittedName>
</protein>
<accession>A0A5D2A3A9</accession>
<evidence type="ECO:0000313" key="1">
    <source>
        <dbReference type="EMBL" id="TYG38022.1"/>
    </source>
</evidence>
<dbReference type="AlphaFoldDB" id="A0A5D2A3A9"/>